<feature type="region of interest" description="Disordered" evidence="12">
    <location>
        <begin position="539"/>
        <end position="794"/>
    </location>
</feature>
<evidence type="ECO:0000313" key="15">
    <source>
        <dbReference type="Proteomes" id="UP000015388"/>
    </source>
</evidence>
<sequence length="809" mass="85999">MIGQEQVTDPLSVALDSGRINHAYLFSGPRGCGKTSSARILARSLNCVEGPTSTPCGECASCVSLAPGGSGNLDVMEMDAASHGGVDDMRELRDRAQFAPAEFRYRVFIIDEAHMITDAGSNALLKIVEEPPEHLIFIFATTEPENVIGTIRSRTHHYPFRLLTPQSMRQLITTVADAESSYVEDSVYPLIINAGGGSPRDTLSLLDQLLAGAGPEGLTYEKALPLLGVTDLTLIDDTITALADDDAAALFTTVDRVIEAGHEPRRFALDLLDRLRDLMILQSVPTAFDLGLVEAPADRAGVLTAQAERFTTAQLARLAGEVNDRIADLRGATSPRLLLEILCAHLLADAAPTPTPVAPSNRDAAAAAATAAVNARRREQPTETPKQAAPKRPEPKEPSKRPERTRPEPQPAPQQPKPEATPAPEPEPTPEPEPAGEPAPAAEPQPAESAEAVVEKLRTRWASLREDISQRNRTAGIMLAEARILGLRGDTVVLGHNTGALAQRINDPSSNTDVAAVVSDAAERPLTVECVIGTDPAAAGFPPAGAAPQQPTWNPNQPGAREPQGAPPAQRPEPAEADEEPERPAERPTGGWGAPARLGGQQQTPPQRQEPAQEASGWGAPAPLGGQQAAQPERSQPVPAPQPTAPAPAPQQQEPPAPEPQRQQPPATPANDWRATAAQAAQRAEELSRQRRERPAFDDGVPLPPEPGPDYEGGGPPPAPEDAPVDPSELSRTSARPPGQRGQQGQPPAQGAQSQSQQQPQQPPARPLSRAEEEDMMAEEAQTPGERDRRDALDIASQLLHDELGARKL</sequence>
<evidence type="ECO:0000256" key="7">
    <source>
        <dbReference type="ARBA" id="ARBA00022741"/>
    </source>
</evidence>
<feature type="compositionally biased region" description="Basic and acidic residues" evidence="12">
    <location>
        <begin position="391"/>
        <end position="407"/>
    </location>
</feature>
<dbReference type="PANTHER" id="PTHR11669:SF0">
    <property type="entry name" value="PROTEIN STICHEL-LIKE 2"/>
    <property type="match status" value="1"/>
</dbReference>
<dbReference type="CDD" id="cd00009">
    <property type="entry name" value="AAA"/>
    <property type="match status" value="1"/>
</dbReference>
<keyword evidence="7" id="KW-0547">Nucleotide-binding</keyword>
<keyword evidence="10" id="KW-0239">DNA-directed DNA polymerase</keyword>
<dbReference type="InterPro" id="IPR027417">
    <property type="entry name" value="P-loop_NTPase"/>
</dbReference>
<evidence type="ECO:0000256" key="11">
    <source>
        <dbReference type="ARBA" id="ARBA00049244"/>
    </source>
</evidence>
<keyword evidence="4" id="KW-0548">Nucleotidyltransferase</keyword>
<dbReference type="Gene3D" id="3.40.50.300">
    <property type="entry name" value="P-loop containing nucleotide triphosphate hydrolases"/>
    <property type="match status" value="1"/>
</dbReference>
<protein>
    <recommendedName>
        <fullName evidence="2">DNA-directed DNA polymerase</fullName>
        <ecNumber evidence="2">2.7.7.7</ecNumber>
    </recommendedName>
</protein>
<feature type="compositionally biased region" description="Low complexity" evidence="12">
    <location>
        <begin position="539"/>
        <end position="551"/>
    </location>
</feature>
<feature type="compositionally biased region" description="Pro residues" evidence="12">
    <location>
        <begin position="408"/>
        <end position="443"/>
    </location>
</feature>
<dbReference type="PANTHER" id="PTHR11669">
    <property type="entry name" value="REPLICATION FACTOR C / DNA POLYMERASE III GAMMA-TAU SUBUNIT"/>
    <property type="match status" value="1"/>
</dbReference>
<keyword evidence="6" id="KW-0479">Metal-binding</keyword>
<evidence type="ECO:0000313" key="14">
    <source>
        <dbReference type="EMBL" id="AGS33758.1"/>
    </source>
</evidence>
<dbReference type="GO" id="GO:0046872">
    <property type="term" value="F:metal ion binding"/>
    <property type="evidence" value="ECO:0007669"/>
    <property type="project" value="UniProtKB-KW"/>
</dbReference>
<proteinExistence type="inferred from homology"/>
<evidence type="ECO:0000256" key="3">
    <source>
        <dbReference type="ARBA" id="ARBA00022679"/>
    </source>
</evidence>
<feature type="compositionally biased region" description="Low complexity" evidence="12">
    <location>
        <begin position="354"/>
        <end position="374"/>
    </location>
</feature>
<dbReference type="InterPro" id="IPR022754">
    <property type="entry name" value="DNA_pol_III_gamma-3"/>
</dbReference>
<feature type="compositionally biased region" description="Low complexity" evidence="12">
    <location>
        <begin position="619"/>
        <end position="632"/>
    </location>
</feature>
<feature type="compositionally biased region" description="Low complexity" evidence="12">
    <location>
        <begin position="734"/>
        <end position="760"/>
    </location>
</feature>
<evidence type="ECO:0000256" key="6">
    <source>
        <dbReference type="ARBA" id="ARBA00022723"/>
    </source>
</evidence>
<evidence type="ECO:0000256" key="8">
    <source>
        <dbReference type="ARBA" id="ARBA00022833"/>
    </source>
</evidence>
<comment type="similarity">
    <text evidence="1">Belongs to the DnaX/STICHEL family.</text>
</comment>
<dbReference type="Gene3D" id="1.10.8.60">
    <property type="match status" value="1"/>
</dbReference>
<feature type="domain" description="AAA+ ATPase" evidence="13">
    <location>
        <begin position="20"/>
        <end position="161"/>
    </location>
</feature>
<evidence type="ECO:0000256" key="2">
    <source>
        <dbReference type="ARBA" id="ARBA00012417"/>
    </source>
</evidence>
<keyword evidence="15" id="KW-1185">Reference proteome</keyword>
<dbReference type="GO" id="GO:0003887">
    <property type="term" value="F:DNA-directed DNA polymerase activity"/>
    <property type="evidence" value="ECO:0007669"/>
    <property type="project" value="UniProtKB-KW"/>
</dbReference>
<evidence type="ECO:0000256" key="5">
    <source>
        <dbReference type="ARBA" id="ARBA00022705"/>
    </source>
</evidence>
<gene>
    <name evidence="14" type="ORF">B841_01375</name>
</gene>
<feature type="region of interest" description="Disordered" evidence="12">
    <location>
        <begin position="354"/>
        <end position="452"/>
    </location>
</feature>
<dbReference type="SUPFAM" id="SSF48019">
    <property type="entry name" value="post-AAA+ oligomerization domain-like"/>
    <property type="match status" value="1"/>
</dbReference>
<dbReference type="Pfam" id="PF13177">
    <property type="entry name" value="DNA_pol3_delta2"/>
    <property type="match status" value="1"/>
</dbReference>
<dbReference type="GO" id="GO:0009360">
    <property type="term" value="C:DNA polymerase III complex"/>
    <property type="evidence" value="ECO:0007669"/>
    <property type="project" value="InterPro"/>
</dbReference>
<dbReference type="Proteomes" id="UP000015388">
    <property type="component" value="Chromosome"/>
</dbReference>
<feature type="compositionally biased region" description="Basic and acidic residues" evidence="12">
    <location>
        <begin position="683"/>
        <end position="697"/>
    </location>
</feature>
<dbReference type="Pfam" id="PF12169">
    <property type="entry name" value="DNA_pol3_gamma3"/>
    <property type="match status" value="1"/>
</dbReference>
<dbReference type="InterPro" id="IPR045085">
    <property type="entry name" value="HLD_clamp_pol_III_gamma_tau"/>
</dbReference>
<organism evidence="14 15">
    <name type="scientific">Corynebacterium maris DSM 45190</name>
    <dbReference type="NCBI Taxonomy" id="1224163"/>
    <lineage>
        <taxon>Bacteria</taxon>
        <taxon>Bacillati</taxon>
        <taxon>Actinomycetota</taxon>
        <taxon>Actinomycetes</taxon>
        <taxon>Mycobacteriales</taxon>
        <taxon>Corynebacteriaceae</taxon>
        <taxon>Corynebacterium</taxon>
    </lineage>
</organism>
<dbReference type="PATRIC" id="fig|1224163.3.peg.278"/>
<name>S5TGF5_9CORY</name>
<dbReference type="GO" id="GO:0003677">
    <property type="term" value="F:DNA binding"/>
    <property type="evidence" value="ECO:0007669"/>
    <property type="project" value="InterPro"/>
</dbReference>
<dbReference type="InterPro" id="IPR008921">
    <property type="entry name" value="DNA_pol3_clamp-load_cplx_C"/>
</dbReference>
<keyword evidence="3" id="KW-0808">Transferase</keyword>
<evidence type="ECO:0000256" key="4">
    <source>
        <dbReference type="ARBA" id="ARBA00022695"/>
    </source>
</evidence>
<dbReference type="NCBIfam" id="NF005846">
    <property type="entry name" value="PRK07764.1-6"/>
    <property type="match status" value="1"/>
</dbReference>
<evidence type="ECO:0000256" key="1">
    <source>
        <dbReference type="ARBA" id="ARBA00006360"/>
    </source>
</evidence>
<reference evidence="14 15" key="1">
    <citation type="submission" date="2012-11" db="EMBL/GenBank/DDBJ databases">
        <title>The complete genome sequence of Corynebacterium maris Coryn-1 (=DSM 45190).</title>
        <authorList>
            <person name="Schaffert L."/>
            <person name="Albersmeier A."/>
            <person name="Kalinowski J."/>
            <person name="Ruckert C."/>
        </authorList>
    </citation>
    <scope>NUCLEOTIDE SEQUENCE [LARGE SCALE GENOMIC DNA]</scope>
    <source>
        <strain evidence="15">Coryn-1</strain>
    </source>
</reference>
<dbReference type="SUPFAM" id="SSF52540">
    <property type="entry name" value="P-loop containing nucleoside triphosphate hydrolases"/>
    <property type="match status" value="1"/>
</dbReference>
<keyword evidence="9" id="KW-0067">ATP-binding</keyword>
<dbReference type="GO" id="GO:0005524">
    <property type="term" value="F:ATP binding"/>
    <property type="evidence" value="ECO:0007669"/>
    <property type="project" value="UniProtKB-KW"/>
</dbReference>
<dbReference type="STRING" id="1224163.B841_01375"/>
<evidence type="ECO:0000256" key="9">
    <source>
        <dbReference type="ARBA" id="ARBA00022840"/>
    </source>
</evidence>
<dbReference type="KEGG" id="cmd:B841_01375"/>
<evidence type="ECO:0000259" key="13">
    <source>
        <dbReference type="SMART" id="SM00382"/>
    </source>
</evidence>
<dbReference type="EMBL" id="CP003924">
    <property type="protein sequence ID" value="AGS33758.1"/>
    <property type="molecule type" value="Genomic_DNA"/>
</dbReference>
<dbReference type="NCBIfam" id="TIGR02397">
    <property type="entry name" value="dnaX_nterm"/>
    <property type="match status" value="1"/>
</dbReference>
<dbReference type="eggNOG" id="COG2812">
    <property type="taxonomic scope" value="Bacteria"/>
</dbReference>
<dbReference type="GO" id="GO:0006261">
    <property type="term" value="P:DNA-templated DNA replication"/>
    <property type="evidence" value="ECO:0007669"/>
    <property type="project" value="TreeGrafter"/>
</dbReference>
<keyword evidence="5" id="KW-0235">DNA replication</keyword>
<evidence type="ECO:0000256" key="12">
    <source>
        <dbReference type="SAM" id="MobiDB-lite"/>
    </source>
</evidence>
<dbReference type="InterPro" id="IPR050238">
    <property type="entry name" value="DNA_Rep/Repair_Clamp_Loader"/>
</dbReference>
<evidence type="ECO:0000256" key="10">
    <source>
        <dbReference type="ARBA" id="ARBA00022932"/>
    </source>
</evidence>
<dbReference type="CDD" id="cd18137">
    <property type="entry name" value="HLD_clamp_pol_III_gamma_tau"/>
    <property type="match status" value="1"/>
</dbReference>
<feature type="compositionally biased region" description="Pro residues" evidence="12">
    <location>
        <begin position="638"/>
        <end position="659"/>
    </location>
</feature>
<dbReference type="HOGENOM" id="CLU_006229_3_4_11"/>
<accession>S5TGF5</accession>
<dbReference type="InterPro" id="IPR003593">
    <property type="entry name" value="AAA+_ATPase"/>
</dbReference>
<dbReference type="SMART" id="SM00382">
    <property type="entry name" value="AAA"/>
    <property type="match status" value="1"/>
</dbReference>
<dbReference type="EC" id="2.7.7.7" evidence="2"/>
<dbReference type="AlphaFoldDB" id="S5TGF5"/>
<dbReference type="InterPro" id="IPR012763">
    <property type="entry name" value="DNA_pol_III_sug/sutau_N"/>
</dbReference>
<comment type="catalytic activity">
    <reaction evidence="11">
        <text>DNA(n) + a 2'-deoxyribonucleoside 5'-triphosphate = DNA(n+1) + diphosphate</text>
        <dbReference type="Rhea" id="RHEA:22508"/>
        <dbReference type="Rhea" id="RHEA-COMP:17339"/>
        <dbReference type="Rhea" id="RHEA-COMP:17340"/>
        <dbReference type="ChEBI" id="CHEBI:33019"/>
        <dbReference type="ChEBI" id="CHEBI:61560"/>
        <dbReference type="ChEBI" id="CHEBI:173112"/>
        <dbReference type="EC" id="2.7.7.7"/>
    </reaction>
</comment>
<keyword evidence="8" id="KW-0862">Zinc</keyword>
<dbReference type="Gene3D" id="1.20.272.10">
    <property type="match status" value="1"/>
</dbReference>